<evidence type="ECO:0000313" key="2">
    <source>
        <dbReference type="Proteomes" id="UP000887159"/>
    </source>
</evidence>
<protein>
    <submittedName>
        <fullName evidence="1">Uncharacterized protein</fullName>
    </submittedName>
</protein>
<dbReference type="Proteomes" id="UP000887159">
    <property type="component" value="Unassembled WGS sequence"/>
</dbReference>
<gene>
    <name evidence="1" type="ORF">TNCV_979911</name>
</gene>
<reference evidence="1" key="1">
    <citation type="submission" date="2020-08" db="EMBL/GenBank/DDBJ databases">
        <title>Multicomponent nature underlies the extraordinary mechanical properties of spider dragline silk.</title>
        <authorList>
            <person name="Kono N."/>
            <person name="Nakamura H."/>
            <person name="Mori M."/>
            <person name="Yoshida Y."/>
            <person name="Ohtoshi R."/>
            <person name="Malay A.D."/>
            <person name="Moran D.A.P."/>
            <person name="Tomita M."/>
            <person name="Numata K."/>
            <person name="Arakawa K."/>
        </authorList>
    </citation>
    <scope>NUCLEOTIDE SEQUENCE</scope>
</reference>
<keyword evidence="2" id="KW-1185">Reference proteome</keyword>
<name>A0A8X6RZF8_TRICX</name>
<accession>A0A8X6RZF8</accession>
<organism evidence="1 2">
    <name type="scientific">Trichonephila clavipes</name>
    <name type="common">Golden silk orbweaver</name>
    <name type="synonym">Nephila clavipes</name>
    <dbReference type="NCBI Taxonomy" id="2585209"/>
    <lineage>
        <taxon>Eukaryota</taxon>
        <taxon>Metazoa</taxon>
        <taxon>Ecdysozoa</taxon>
        <taxon>Arthropoda</taxon>
        <taxon>Chelicerata</taxon>
        <taxon>Arachnida</taxon>
        <taxon>Araneae</taxon>
        <taxon>Araneomorphae</taxon>
        <taxon>Entelegynae</taxon>
        <taxon>Araneoidea</taxon>
        <taxon>Nephilidae</taxon>
        <taxon>Trichonephila</taxon>
    </lineage>
</organism>
<proteinExistence type="predicted"/>
<dbReference type="EMBL" id="BMAU01021234">
    <property type="protein sequence ID" value="GFY02986.1"/>
    <property type="molecule type" value="Genomic_DNA"/>
</dbReference>
<comment type="caution">
    <text evidence="1">The sequence shown here is derived from an EMBL/GenBank/DDBJ whole genome shotgun (WGS) entry which is preliminary data.</text>
</comment>
<evidence type="ECO:0000313" key="1">
    <source>
        <dbReference type="EMBL" id="GFY02986.1"/>
    </source>
</evidence>
<dbReference type="AlphaFoldDB" id="A0A8X6RZF8"/>
<sequence>MGKFCFPRVETNRVTCHTTGLRVGRPDVENRNMIGSDRPSSSTTEINKTRIGEMIQNDRRVKSREISSELGLSYGRVQHIVSDVLRYFKTVL</sequence>